<feature type="non-terminal residue" evidence="1">
    <location>
        <position position="1"/>
    </location>
</feature>
<reference evidence="1" key="1">
    <citation type="submission" date="2015-04" db="EMBL/GenBank/DDBJ databases">
        <title>The genome sequence of the plant pathogenic Rhizarian Plasmodiophora brassicae reveals insights in its biotrophic life cycle and the origin of chitin synthesis.</title>
        <authorList>
            <person name="Schwelm A."/>
            <person name="Fogelqvist J."/>
            <person name="Knaust A."/>
            <person name="Julke S."/>
            <person name="Lilja T."/>
            <person name="Dhandapani V."/>
            <person name="Bonilla-Rosso G."/>
            <person name="Karlsson M."/>
            <person name="Shevchenko A."/>
            <person name="Choi S.R."/>
            <person name="Kim H.G."/>
            <person name="Park J.Y."/>
            <person name="Lim Y.P."/>
            <person name="Ludwig-Muller J."/>
            <person name="Dixelius C."/>
        </authorList>
    </citation>
    <scope>NUCLEOTIDE SEQUENCE</scope>
    <source>
        <tissue evidence="1">Potato root galls</tissue>
    </source>
</reference>
<protein>
    <submittedName>
        <fullName evidence="1">Uncharacterized protein</fullName>
    </submittedName>
</protein>
<evidence type="ECO:0000313" key="1">
    <source>
        <dbReference type="EMBL" id="CRZ11588.1"/>
    </source>
</evidence>
<accession>A0A0H5RC22</accession>
<proteinExistence type="predicted"/>
<dbReference type="EMBL" id="HACM01011146">
    <property type="protein sequence ID" value="CRZ11588.1"/>
    <property type="molecule type" value="Transcribed_RNA"/>
</dbReference>
<organism evidence="1">
    <name type="scientific">Spongospora subterranea</name>
    <dbReference type="NCBI Taxonomy" id="70186"/>
    <lineage>
        <taxon>Eukaryota</taxon>
        <taxon>Sar</taxon>
        <taxon>Rhizaria</taxon>
        <taxon>Endomyxa</taxon>
        <taxon>Phytomyxea</taxon>
        <taxon>Plasmodiophorida</taxon>
        <taxon>Plasmodiophoridae</taxon>
        <taxon>Spongospora</taxon>
    </lineage>
</organism>
<name>A0A0H5RC22_9EUKA</name>
<dbReference type="AlphaFoldDB" id="A0A0H5RC22"/>
<sequence>KKQRREAQRNLLRNESAEAEARLCAGYSGAMEVEDTTALDAWIIPALQTMIPVWPLLQQFSLNRKNFVRYQPASVIQSIFIPDMDLPRPLDHRGLQIMHPAPCLCFLANRILIGDTIAVNLLNVKLAIEGVVCGLPHDEWHNVTRLGKDEILIQLSHI</sequence>